<dbReference type="Gene3D" id="3.60.15.10">
    <property type="entry name" value="Ribonuclease Z/Hydroxyacylglutathione hydrolase-like"/>
    <property type="match status" value="1"/>
</dbReference>
<keyword evidence="2" id="KW-1185">Reference proteome</keyword>
<sequence>MAFVGSLYVPRNASVTNRSSRSIKGCRGPVVNLADGSSSAVTGVPQSRSEPSYTYYEGNSWGVQVEGKTVLVDPIVTDLQFGNTTIYNQKKRFFSNEDDPREVLPTPDLILISQSLPDHLHLPTMRAFDRTTRIVSTATAAEMLEDEGFSNVKAIKFGERTTELQGEVEVLATAGPILGPPWQLPENGYLTTLKKSGIKIFYEPHSQPQPGALDGLHADVIVAAYDRSVFTPINYLLVAGKEGAVEGAKQLKAKKLFLINNESLSSTGLLKSFVKATGSPKDVETAAKTAGIELEIINPKPKAAQSLELEDTAKTA</sequence>
<accession>A0AAV8UMW6</accession>
<dbReference type="AlphaFoldDB" id="A0AAV8UMW6"/>
<evidence type="ECO:0008006" key="3">
    <source>
        <dbReference type="Google" id="ProtNLM"/>
    </source>
</evidence>
<dbReference type="PANTHER" id="PTHR36142">
    <property type="entry name" value="METALLO-HYDROLASE/OXIDOREDUCTASE SUPERFAMILY PROTEIN"/>
    <property type="match status" value="1"/>
</dbReference>
<protein>
    <recommendedName>
        <fullName evidence="3">Metallo-beta-lactamase domain-containing protein</fullName>
    </recommendedName>
</protein>
<organism evidence="1 2">
    <name type="scientific">Rhodosorus marinus</name>
    <dbReference type="NCBI Taxonomy" id="101924"/>
    <lineage>
        <taxon>Eukaryota</taxon>
        <taxon>Rhodophyta</taxon>
        <taxon>Stylonematophyceae</taxon>
        <taxon>Stylonematales</taxon>
        <taxon>Stylonemataceae</taxon>
        <taxon>Rhodosorus</taxon>
    </lineage>
</organism>
<dbReference type="InterPro" id="IPR036866">
    <property type="entry name" value="RibonucZ/Hydroxyglut_hydro"/>
</dbReference>
<evidence type="ECO:0000313" key="1">
    <source>
        <dbReference type="EMBL" id="KAJ8902791.1"/>
    </source>
</evidence>
<reference evidence="1 2" key="1">
    <citation type="journal article" date="2023" name="Nat. Commun.">
        <title>Origin of minicircular mitochondrial genomes in red algae.</title>
        <authorList>
            <person name="Lee Y."/>
            <person name="Cho C.H."/>
            <person name="Lee Y.M."/>
            <person name="Park S.I."/>
            <person name="Yang J.H."/>
            <person name="West J.A."/>
            <person name="Bhattacharya D."/>
            <person name="Yoon H.S."/>
        </authorList>
    </citation>
    <scope>NUCLEOTIDE SEQUENCE [LARGE SCALE GENOMIC DNA]</scope>
    <source>
        <strain evidence="1 2">CCMP1338</strain>
        <tissue evidence="1">Whole cell</tissue>
    </source>
</reference>
<dbReference type="EMBL" id="JAMWBK010000008">
    <property type="protein sequence ID" value="KAJ8902791.1"/>
    <property type="molecule type" value="Genomic_DNA"/>
</dbReference>
<comment type="caution">
    <text evidence="1">The sequence shown here is derived from an EMBL/GenBank/DDBJ whole genome shotgun (WGS) entry which is preliminary data.</text>
</comment>
<evidence type="ECO:0000313" key="2">
    <source>
        <dbReference type="Proteomes" id="UP001157974"/>
    </source>
</evidence>
<proteinExistence type="predicted"/>
<name>A0AAV8UMW6_9RHOD</name>
<dbReference type="Proteomes" id="UP001157974">
    <property type="component" value="Unassembled WGS sequence"/>
</dbReference>
<dbReference type="PANTHER" id="PTHR36142:SF2">
    <property type="entry name" value="METALLO-HYDROLASE_OXIDOREDUCTASE SUPERFAMILY PROTEIN"/>
    <property type="match status" value="1"/>
</dbReference>
<dbReference type="Pfam" id="PF13483">
    <property type="entry name" value="Lactamase_B_3"/>
    <property type="match status" value="1"/>
</dbReference>
<gene>
    <name evidence="1" type="ORF">NDN08_006111</name>
</gene>
<dbReference type="SUPFAM" id="SSF56281">
    <property type="entry name" value="Metallo-hydrolase/oxidoreductase"/>
    <property type="match status" value="1"/>
</dbReference>